<name>A0ACC1N9V5_9PEZI</name>
<accession>A0ACC1N9V5</accession>
<dbReference type="EMBL" id="JAPDGR010002520">
    <property type="protein sequence ID" value="KAJ2975396.1"/>
    <property type="molecule type" value="Genomic_DNA"/>
</dbReference>
<gene>
    <name evidence="1" type="ORF">NUW58_g8366</name>
</gene>
<keyword evidence="2" id="KW-1185">Reference proteome</keyword>
<sequence>MDVIMTGHYAYPYISVAEASIAPVLIHAIDSGHIGETDNVIPQAMAEDRLLYCIWYPEFAEEDTYHTLARQYPRTRYAELIIETGNLRFLALLNGDTYCKCAGAWNIALVLPGPGSATSMYRGRRASHDGHIPYMSGRVYLNYDEVRLLYEPLRPDLSTVKKRLLIETAAFEGNVDRYARLAISAKDNEQVRTNVRDPRYLSPYYMRTLIKTTISARRITMNDPQEFYDAGWPPDVLQLYLIWWPLRPDRSMLEILAEKVSGMKEQVAVAAIFCDYEDVYKTLRPPLTGIFGLP</sequence>
<dbReference type="Proteomes" id="UP001143856">
    <property type="component" value="Unassembled WGS sequence"/>
</dbReference>
<proteinExistence type="predicted"/>
<protein>
    <submittedName>
        <fullName evidence="1">Uncharacterized protein</fullName>
    </submittedName>
</protein>
<evidence type="ECO:0000313" key="1">
    <source>
        <dbReference type="EMBL" id="KAJ2975396.1"/>
    </source>
</evidence>
<comment type="caution">
    <text evidence="1">The sequence shown here is derived from an EMBL/GenBank/DDBJ whole genome shotgun (WGS) entry which is preliminary data.</text>
</comment>
<evidence type="ECO:0000313" key="2">
    <source>
        <dbReference type="Proteomes" id="UP001143856"/>
    </source>
</evidence>
<reference evidence="1" key="1">
    <citation type="submission" date="2022-10" db="EMBL/GenBank/DDBJ databases">
        <title>Genome Sequence of Xylaria curta.</title>
        <authorList>
            <person name="Buettner E."/>
        </authorList>
    </citation>
    <scope>NUCLEOTIDE SEQUENCE</scope>
    <source>
        <strain evidence="1">Babe10</strain>
    </source>
</reference>
<organism evidence="1 2">
    <name type="scientific">Xylaria curta</name>
    <dbReference type="NCBI Taxonomy" id="42375"/>
    <lineage>
        <taxon>Eukaryota</taxon>
        <taxon>Fungi</taxon>
        <taxon>Dikarya</taxon>
        <taxon>Ascomycota</taxon>
        <taxon>Pezizomycotina</taxon>
        <taxon>Sordariomycetes</taxon>
        <taxon>Xylariomycetidae</taxon>
        <taxon>Xylariales</taxon>
        <taxon>Xylariaceae</taxon>
        <taxon>Xylaria</taxon>
    </lineage>
</organism>